<name>A0ABX5ZW22_STRTE</name>
<evidence type="ECO:0000313" key="2">
    <source>
        <dbReference type="Proteomes" id="UP000324308"/>
    </source>
</evidence>
<gene>
    <name evidence="1" type="ORF">F3L20_24620</name>
</gene>
<protein>
    <recommendedName>
        <fullName evidence="3">DUF2283 domain-containing protein</fullName>
    </recommendedName>
</protein>
<evidence type="ECO:0008006" key="3">
    <source>
        <dbReference type="Google" id="ProtNLM"/>
    </source>
</evidence>
<dbReference type="RefSeq" id="WP_150156194.1">
    <property type="nucleotide sequence ID" value="NZ_CP043959.1"/>
</dbReference>
<dbReference type="EMBL" id="CP043959">
    <property type="protein sequence ID" value="QER88613.1"/>
    <property type="molecule type" value="Genomic_DNA"/>
</dbReference>
<organism evidence="1 2">
    <name type="scientific">Streptomyces tendae</name>
    <dbReference type="NCBI Taxonomy" id="1932"/>
    <lineage>
        <taxon>Bacteria</taxon>
        <taxon>Bacillati</taxon>
        <taxon>Actinomycetota</taxon>
        <taxon>Actinomycetes</taxon>
        <taxon>Kitasatosporales</taxon>
        <taxon>Streptomycetaceae</taxon>
        <taxon>Streptomyces</taxon>
    </lineage>
</organism>
<keyword evidence="2" id="KW-1185">Reference proteome</keyword>
<evidence type="ECO:0000313" key="1">
    <source>
        <dbReference type="EMBL" id="QER88613.1"/>
    </source>
</evidence>
<dbReference type="Proteomes" id="UP000324308">
    <property type="component" value="Chromosome"/>
</dbReference>
<reference evidence="1 2" key="1">
    <citation type="submission" date="2019-09" db="EMBL/GenBank/DDBJ databases">
        <title>Draft genome sequence of the Ebosin-producing strain Streptomyces sp. 139.</title>
        <authorList>
            <person name="Ai L."/>
            <person name="Geng M."/>
            <person name="Ma M."/>
            <person name="Bai L."/>
        </authorList>
    </citation>
    <scope>NUCLEOTIDE SEQUENCE [LARGE SCALE GENOMIC DNA]</scope>
    <source>
        <strain evidence="1 2">139</strain>
    </source>
</reference>
<sequence length="71" mass="7470">MSATPKPRFVNDYHAGIALAKLLVSVDPKPVGAPVALRIVMQRPDGLTYVAVELSEAGAERVAGLLEGGER</sequence>
<proteinExistence type="predicted"/>
<accession>A0ABX5ZW22</accession>